<evidence type="ECO:0000313" key="2">
    <source>
        <dbReference type="EMBL" id="KAK5609693.1"/>
    </source>
</evidence>
<accession>A0AAV9RL77</accession>
<gene>
    <name evidence="2" type="ORF">CRENBAI_026238</name>
</gene>
<sequence>MEDSPARLVQPLLTGCSNQWQGRSPPRPIISQGITFKDHLYGRHRSSAELRPSSTPSPPEAPNSFHTKAYATTRIGSQGENFSNSTPKMFIQAHVIISIHVFHRG</sequence>
<feature type="region of interest" description="Disordered" evidence="1">
    <location>
        <begin position="44"/>
        <end position="67"/>
    </location>
</feature>
<proteinExistence type="predicted"/>
<dbReference type="EMBL" id="JAHHUM010001738">
    <property type="protein sequence ID" value="KAK5609693.1"/>
    <property type="molecule type" value="Genomic_DNA"/>
</dbReference>
<organism evidence="2 3">
    <name type="scientific">Crenichthys baileyi</name>
    <name type="common">White River springfish</name>
    <dbReference type="NCBI Taxonomy" id="28760"/>
    <lineage>
        <taxon>Eukaryota</taxon>
        <taxon>Metazoa</taxon>
        <taxon>Chordata</taxon>
        <taxon>Craniata</taxon>
        <taxon>Vertebrata</taxon>
        <taxon>Euteleostomi</taxon>
        <taxon>Actinopterygii</taxon>
        <taxon>Neopterygii</taxon>
        <taxon>Teleostei</taxon>
        <taxon>Neoteleostei</taxon>
        <taxon>Acanthomorphata</taxon>
        <taxon>Ovalentaria</taxon>
        <taxon>Atherinomorphae</taxon>
        <taxon>Cyprinodontiformes</taxon>
        <taxon>Goodeidae</taxon>
        <taxon>Crenichthys</taxon>
    </lineage>
</organism>
<dbReference type="AlphaFoldDB" id="A0AAV9RL77"/>
<reference evidence="2 3" key="1">
    <citation type="submission" date="2021-06" db="EMBL/GenBank/DDBJ databases">
        <authorList>
            <person name="Palmer J.M."/>
        </authorList>
    </citation>
    <scope>NUCLEOTIDE SEQUENCE [LARGE SCALE GENOMIC DNA]</scope>
    <source>
        <strain evidence="2 3">MEX-2019</strain>
        <tissue evidence="2">Muscle</tissue>
    </source>
</reference>
<dbReference type="Proteomes" id="UP001311232">
    <property type="component" value="Unassembled WGS sequence"/>
</dbReference>
<evidence type="ECO:0000256" key="1">
    <source>
        <dbReference type="SAM" id="MobiDB-lite"/>
    </source>
</evidence>
<comment type="caution">
    <text evidence="2">The sequence shown here is derived from an EMBL/GenBank/DDBJ whole genome shotgun (WGS) entry which is preliminary data.</text>
</comment>
<name>A0AAV9RL77_9TELE</name>
<evidence type="ECO:0000313" key="3">
    <source>
        <dbReference type="Proteomes" id="UP001311232"/>
    </source>
</evidence>
<protein>
    <submittedName>
        <fullName evidence="2">Uncharacterized protein</fullName>
    </submittedName>
</protein>
<keyword evidence="3" id="KW-1185">Reference proteome</keyword>